<gene>
    <name evidence="2" type="ORF">FAK_03380</name>
</gene>
<feature type="signal peptide" evidence="1">
    <location>
        <begin position="1"/>
        <end position="15"/>
    </location>
</feature>
<dbReference type="Proteomes" id="UP001366166">
    <property type="component" value="Chromosome"/>
</dbReference>
<dbReference type="EMBL" id="AP028679">
    <property type="protein sequence ID" value="BEQ13272.1"/>
    <property type="molecule type" value="Genomic_DNA"/>
</dbReference>
<reference evidence="3" key="1">
    <citation type="journal article" date="2023" name="Arch. Microbiol.">
        <title>Desulfoferula mesophilus gen. nov. sp. nov., a mesophilic sulfate-reducing bacterium isolated from a brackish lake sediment.</title>
        <authorList>
            <person name="Watanabe T."/>
            <person name="Yabe T."/>
            <person name="Tsuji J.M."/>
            <person name="Fukui M."/>
        </authorList>
    </citation>
    <scope>NUCLEOTIDE SEQUENCE [LARGE SCALE GENOMIC DNA]</scope>
    <source>
        <strain evidence="3">12FAK</strain>
    </source>
</reference>
<evidence type="ECO:0000313" key="2">
    <source>
        <dbReference type="EMBL" id="BEQ13272.1"/>
    </source>
</evidence>
<dbReference type="AlphaFoldDB" id="A0AAU9F051"/>
<name>A0AAU9F051_9BACT</name>
<keyword evidence="3" id="KW-1185">Reference proteome</keyword>
<keyword evidence="1" id="KW-0732">Signal</keyword>
<dbReference type="RefSeq" id="WP_338604807.1">
    <property type="nucleotide sequence ID" value="NZ_AP028679.1"/>
</dbReference>
<proteinExistence type="predicted"/>
<evidence type="ECO:0000313" key="3">
    <source>
        <dbReference type="Proteomes" id="UP001366166"/>
    </source>
</evidence>
<dbReference type="KEGG" id="dmp:FAK_03380"/>
<protein>
    <submittedName>
        <fullName evidence="2">Uncharacterized protein</fullName>
    </submittedName>
</protein>
<accession>A0AAU9F051</accession>
<organism evidence="2 3">
    <name type="scientific">Desulfoferula mesophila</name>
    <dbReference type="NCBI Taxonomy" id="3058419"/>
    <lineage>
        <taxon>Bacteria</taxon>
        <taxon>Pseudomonadati</taxon>
        <taxon>Thermodesulfobacteriota</taxon>
        <taxon>Desulfarculia</taxon>
        <taxon>Desulfarculales</taxon>
        <taxon>Desulfarculaceae</taxon>
        <taxon>Desulfoferula</taxon>
    </lineage>
</organism>
<evidence type="ECO:0000256" key="1">
    <source>
        <dbReference type="SAM" id="SignalP"/>
    </source>
</evidence>
<feature type="chain" id="PRO_5043998123" evidence="1">
    <location>
        <begin position="16"/>
        <end position="104"/>
    </location>
</feature>
<sequence length="104" mass="11300">MNKKLILLITFLAFAAGLAGGTAGSQLVLAKEFKIIKGQEFQLLDAQGNTRSTLSLTSKGYMFLAVHDNTGKITDSVVVTPELIKSSQKTANTLEKLHDMFNKK</sequence>